<accession>A0AAP0ENI8</accession>
<reference evidence="2 3" key="1">
    <citation type="submission" date="2024-01" db="EMBL/GenBank/DDBJ databases">
        <title>Genome assemblies of Stephania.</title>
        <authorList>
            <person name="Yang L."/>
        </authorList>
    </citation>
    <scope>NUCLEOTIDE SEQUENCE [LARGE SCALE GENOMIC DNA]</scope>
    <source>
        <strain evidence="2">QJT</strain>
        <tissue evidence="2">Leaf</tissue>
    </source>
</reference>
<dbReference type="Proteomes" id="UP001417504">
    <property type="component" value="Unassembled WGS sequence"/>
</dbReference>
<comment type="caution">
    <text evidence="2">The sequence shown here is derived from an EMBL/GenBank/DDBJ whole genome shotgun (WGS) entry which is preliminary data.</text>
</comment>
<sequence length="149" mass="16842">MREMVKAGVYKTNNGFKPGYLHFLEEKNEGKCSGFGYDNGNNTIVASDDVWVDYIKGEREEACSAADYMDHTNEVIADLSDSNSSGPDTMNVTHSSSPRRALSETPEVSNKGRKQQFGDSHTTIRDNQPLRWILEAHRHKDFELRNESL</sequence>
<feature type="region of interest" description="Disordered" evidence="1">
    <location>
        <begin position="79"/>
        <end position="124"/>
    </location>
</feature>
<keyword evidence="3" id="KW-1185">Reference proteome</keyword>
<dbReference type="AlphaFoldDB" id="A0AAP0ENI8"/>
<protein>
    <submittedName>
        <fullName evidence="2">Uncharacterized protein</fullName>
    </submittedName>
</protein>
<evidence type="ECO:0000256" key="1">
    <source>
        <dbReference type="SAM" id="MobiDB-lite"/>
    </source>
</evidence>
<evidence type="ECO:0000313" key="2">
    <source>
        <dbReference type="EMBL" id="KAK9096726.1"/>
    </source>
</evidence>
<proteinExistence type="predicted"/>
<name>A0AAP0ENI8_9MAGN</name>
<feature type="compositionally biased region" description="Polar residues" evidence="1">
    <location>
        <begin position="80"/>
        <end position="98"/>
    </location>
</feature>
<organism evidence="2 3">
    <name type="scientific">Stephania japonica</name>
    <dbReference type="NCBI Taxonomy" id="461633"/>
    <lineage>
        <taxon>Eukaryota</taxon>
        <taxon>Viridiplantae</taxon>
        <taxon>Streptophyta</taxon>
        <taxon>Embryophyta</taxon>
        <taxon>Tracheophyta</taxon>
        <taxon>Spermatophyta</taxon>
        <taxon>Magnoliopsida</taxon>
        <taxon>Ranunculales</taxon>
        <taxon>Menispermaceae</taxon>
        <taxon>Menispermoideae</taxon>
        <taxon>Cissampelideae</taxon>
        <taxon>Stephania</taxon>
    </lineage>
</organism>
<gene>
    <name evidence="2" type="ORF">Sjap_022223</name>
</gene>
<dbReference type="EMBL" id="JBBNAE010000009">
    <property type="protein sequence ID" value="KAK9096726.1"/>
    <property type="molecule type" value="Genomic_DNA"/>
</dbReference>
<evidence type="ECO:0000313" key="3">
    <source>
        <dbReference type="Proteomes" id="UP001417504"/>
    </source>
</evidence>